<dbReference type="SUPFAM" id="SSF51246">
    <property type="entry name" value="Rudiment single hybrid motif"/>
    <property type="match status" value="1"/>
</dbReference>
<evidence type="ECO:0000256" key="3">
    <source>
        <dbReference type="ARBA" id="ARBA00022598"/>
    </source>
</evidence>
<protein>
    <recommendedName>
        <fullName evidence="2 10">Phosphoribosylamine--glycine ligase</fullName>
        <ecNumber evidence="2 10">6.3.4.13</ecNumber>
    </recommendedName>
    <alternativeName>
        <fullName evidence="10">GARS</fullName>
    </alternativeName>
    <alternativeName>
        <fullName evidence="8 10">Glycinamide ribonucleotide synthetase</fullName>
    </alternativeName>
    <alternativeName>
        <fullName evidence="9 10">Phosphoribosylglycinamide synthetase</fullName>
    </alternativeName>
</protein>
<dbReference type="InterPro" id="IPR000115">
    <property type="entry name" value="PRibGlycinamide_synth"/>
</dbReference>
<dbReference type="PANTHER" id="PTHR43472">
    <property type="entry name" value="PHOSPHORIBOSYLAMINE--GLYCINE LIGASE"/>
    <property type="match status" value="1"/>
</dbReference>
<evidence type="ECO:0000256" key="4">
    <source>
        <dbReference type="ARBA" id="ARBA00022741"/>
    </source>
</evidence>
<dbReference type="SUPFAM" id="SSF56059">
    <property type="entry name" value="Glutathione synthetase ATP-binding domain-like"/>
    <property type="match status" value="1"/>
</dbReference>
<dbReference type="GO" id="GO:0005524">
    <property type="term" value="F:ATP binding"/>
    <property type="evidence" value="ECO:0007669"/>
    <property type="project" value="UniProtKB-UniRule"/>
</dbReference>
<dbReference type="PROSITE" id="PS50975">
    <property type="entry name" value="ATP_GRASP"/>
    <property type="match status" value="1"/>
</dbReference>
<reference evidence="13 14" key="1">
    <citation type="journal article" date="2016" name="Nat. Commun.">
        <title>Thousands of microbial genomes shed light on interconnected biogeochemical processes in an aquifer system.</title>
        <authorList>
            <person name="Anantharaman K."/>
            <person name="Brown C.T."/>
            <person name="Hug L.A."/>
            <person name="Sharon I."/>
            <person name="Castelle C.J."/>
            <person name="Probst A.J."/>
            <person name="Thomas B.C."/>
            <person name="Singh A."/>
            <person name="Wilkins M.J."/>
            <person name="Karaoz U."/>
            <person name="Brodie E.L."/>
            <person name="Williams K.H."/>
            <person name="Hubbard S.S."/>
            <person name="Banfield J.F."/>
        </authorList>
    </citation>
    <scope>NUCLEOTIDE SEQUENCE [LARGE SCALE GENOMIC DNA]</scope>
</reference>
<dbReference type="AlphaFoldDB" id="A0A1F5JFE4"/>
<dbReference type="Gene3D" id="3.30.470.20">
    <property type="entry name" value="ATP-grasp fold, B domain"/>
    <property type="match status" value="1"/>
</dbReference>
<dbReference type="InterPro" id="IPR037123">
    <property type="entry name" value="PRibGlycinamide_synth_C_sf"/>
</dbReference>
<evidence type="ECO:0000256" key="9">
    <source>
        <dbReference type="ARBA" id="ARBA00042864"/>
    </source>
</evidence>
<keyword evidence="3 10" id="KW-0436">Ligase</keyword>
<dbReference type="HAMAP" id="MF_00138">
    <property type="entry name" value="GARS"/>
    <property type="match status" value="1"/>
</dbReference>
<dbReference type="Gene3D" id="3.40.50.20">
    <property type="match status" value="1"/>
</dbReference>
<evidence type="ECO:0000313" key="13">
    <source>
        <dbReference type="EMBL" id="OGE27377.1"/>
    </source>
</evidence>
<organism evidence="13 14">
    <name type="scientific">Candidatus Daviesbacteria bacterium RIFCSPHIGHO2_01_FULL_40_11</name>
    <dbReference type="NCBI Taxonomy" id="1797762"/>
    <lineage>
        <taxon>Bacteria</taxon>
        <taxon>Candidatus Daviesiibacteriota</taxon>
    </lineage>
</organism>
<dbReference type="PANTHER" id="PTHR43472:SF1">
    <property type="entry name" value="PHOSPHORIBOSYLAMINE--GLYCINE LIGASE, CHLOROPLASTIC"/>
    <property type="match status" value="1"/>
</dbReference>
<keyword evidence="5 10" id="KW-0658">Purine biosynthesis</keyword>
<dbReference type="Gene3D" id="3.90.600.10">
    <property type="entry name" value="Phosphoribosylglycinamide synthetase, C-terminal domain"/>
    <property type="match status" value="1"/>
</dbReference>
<dbReference type="GO" id="GO:0004637">
    <property type="term" value="F:phosphoribosylamine-glycine ligase activity"/>
    <property type="evidence" value="ECO:0007669"/>
    <property type="project" value="UniProtKB-UniRule"/>
</dbReference>
<dbReference type="Proteomes" id="UP000177555">
    <property type="component" value="Unassembled WGS sequence"/>
</dbReference>
<dbReference type="SMART" id="SM01210">
    <property type="entry name" value="GARS_C"/>
    <property type="match status" value="1"/>
</dbReference>
<comment type="caution">
    <text evidence="13">The sequence shown here is derived from an EMBL/GenBank/DDBJ whole genome shotgun (WGS) entry which is preliminary data.</text>
</comment>
<dbReference type="GO" id="GO:0009113">
    <property type="term" value="P:purine nucleobase biosynthetic process"/>
    <property type="evidence" value="ECO:0007669"/>
    <property type="project" value="InterPro"/>
</dbReference>
<comment type="similarity">
    <text evidence="7 10">Belongs to the GARS family.</text>
</comment>
<evidence type="ECO:0000256" key="7">
    <source>
        <dbReference type="ARBA" id="ARBA00038345"/>
    </source>
</evidence>
<evidence type="ECO:0000256" key="8">
    <source>
        <dbReference type="ARBA" id="ARBA00042242"/>
    </source>
</evidence>
<dbReference type="NCBIfam" id="TIGR00877">
    <property type="entry name" value="purD"/>
    <property type="match status" value="1"/>
</dbReference>
<dbReference type="Pfam" id="PF02843">
    <property type="entry name" value="GARS_C"/>
    <property type="match status" value="1"/>
</dbReference>
<dbReference type="SMART" id="SM01209">
    <property type="entry name" value="GARS_A"/>
    <property type="match status" value="1"/>
</dbReference>
<comment type="pathway">
    <text evidence="1 10">Purine metabolism; IMP biosynthesis via de novo pathway; N(1)-(5-phospho-D-ribosyl)glycinamide from 5-phospho-alpha-D-ribose 1-diphosphate: step 2/2.</text>
</comment>
<evidence type="ECO:0000256" key="11">
    <source>
        <dbReference type="PROSITE-ProRule" id="PRU00409"/>
    </source>
</evidence>
<dbReference type="InterPro" id="IPR011054">
    <property type="entry name" value="Rudment_hybrid_motif"/>
</dbReference>
<evidence type="ECO:0000259" key="12">
    <source>
        <dbReference type="PROSITE" id="PS50975"/>
    </source>
</evidence>
<name>A0A1F5JFE4_9BACT</name>
<dbReference type="GO" id="GO:0006189">
    <property type="term" value="P:'de novo' IMP biosynthetic process"/>
    <property type="evidence" value="ECO:0007669"/>
    <property type="project" value="UniProtKB-UniRule"/>
</dbReference>
<evidence type="ECO:0000313" key="14">
    <source>
        <dbReference type="Proteomes" id="UP000177555"/>
    </source>
</evidence>
<evidence type="ECO:0000256" key="10">
    <source>
        <dbReference type="HAMAP-Rule" id="MF_00138"/>
    </source>
</evidence>
<dbReference type="Pfam" id="PF02844">
    <property type="entry name" value="GARS_N"/>
    <property type="match status" value="1"/>
</dbReference>
<comment type="catalytic activity">
    <reaction evidence="10">
        <text>5-phospho-beta-D-ribosylamine + glycine + ATP = N(1)-(5-phospho-beta-D-ribosyl)glycinamide + ADP + phosphate + H(+)</text>
        <dbReference type="Rhea" id="RHEA:17453"/>
        <dbReference type="ChEBI" id="CHEBI:15378"/>
        <dbReference type="ChEBI" id="CHEBI:30616"/>
        <dbReference type="ChEBI" id="CHEBI:43474"/>
        <dbReference type="ChEBI" id="CHEBI:57305"/>
        <dbReference type="ChEBI" id="CHEBI:58681"/>
        <dbReference type="ChEBI" id="CHEBI:143788"/>
        <dbReference type="ChEBI" id="CHEBI:456216"/>
        <dbReference type="EC" id="6.3.4.13"/>
    </reaction>
</comment>
<dbReference type="InterPro" id="IPR020560">
    <property type="entry name" value="PRibGlycinamide_synth_C-dom"/>
</dbReference>
<proteinExistence type="inferred from homology"/>
<gene>
    <name evidence="10" type="primary">purD</name>
    <name evidence="13" type="ORF">A2867_00410</name>
</gene>
<dbReference type="EMBL" id="MFCP01000040">
    <property type="protein sequence ID" value="OGE27377.1"/>
    <property type="molecule type" value="Genomic_DNA"/>
</dbReference>
<accession>A0A1F5JFE4</accession>
<dbReference type="InterPro" id="IPR016185">
    <property type="entry name" value="PreATP-grasp_dom_sf"/>
</dbReference>
<dbReference type="InterPro" id="IPR020561">
    <property type="entry name" value="PRibGlycinamid_synth_ATP-grasp"/>
</dbReference>
<sequence>MEDRFNVLVIGSNGREHALAVAYAKSNKVKKVIMTPGNGLTDFKNPKINRRTIFLRKIKNYPEVAMLDFDGIVEVCKKEKIDLVDVAQDDVIAAGYVDKLGKLGIAVFGPTQRASELEWDKQWARNFMVKYNLPVPKFKSFNNKEKAIFYVNSLPNKVLYIKAAGLALGKGVIRAENKREAVDAIHAMRKFGKSGETFLIEEALIGEEFSLFAICDGESFVITKSAQDHKRIFDGDKGPNTGGVGSVAPTGVVTAAILRIIKTTIIKPVIEGMKKERRPFKGILYLGGMLTEQGVKIIEFNCRWGDPEAEVILPSIKTDYLTITESVLHGKLNNLKIKMDNKVRISVAGCSKGYPGDYSKVLGKEIFGLLETMRIPGISIFGSGIKRERERFFVSGGRVFHLVAEGKNILEARKKAYQAMALISIEGDNLHFRKDIGWRDLERMKQ</sequence>
<feature type="domain" description="ATP-grasp" evidence="12">
    <location>
        <begin position="125"/>
        <end position="329"/>
    </location>
</feature>
<keyword evidence="4 11" id="KW-0547">Nucleotide-binding</keyword>
<dbReference type="InterPro" id="IPR013815">
    <property type="entry name" value="ATP_grasp_subdomain_1"/>
</dbReference>
<dbReference type="GO" id="GO:0046872">
    <property type="term" value="F:metal ion binding"/>
    <property type="evidence" value="ECO:0007669"/>
    <property type="project" value="InterPro"/>
</dbReference>
<evidence type="ECO:0000256" key="1">
    <source>
        <dbReference type="ARBA" id="ARBA00005174"/>
    </source>
</evidence>
<dbReference type="InterPro" id="IPR020562">
    <property type="entry name" value="PRibGlycinamide_synth_N"/>
</dbReference>
<dbReference type="SUPFAM" id="SSF52440">
    <property type="entry name" value="PreATP-grasp domain"/>
    <property type="match status" value="1"/>
</dbReference>
<evidence type="ECO:0000256" key="2">
    <source>
        <dbReference type="ARBA" id="ARBA00013255"/>
    </source>
</evidence>
<keyword evidence="6 11" id="KW-0067">ATP-binding</keyword>
<evidence type="ECO:0000256" key="5">
    <source>
        <dbReference type="ARBA" id="ARBA00022755"/>
    </source>
</evidence>
<dbReference type="Pfam" id="PF01071">
    <property type="entry name" value="GARS_A"/>
    <property type="match status" value="1"/>
</dbReference>
<dbReference type="InterPro" id="IPR011761">
    <property type="entry name" value="ATP-grasp"/>
</dbReference>
<dbReference type="EC" id="6.3.4.13" evidence="2 10"/>
<dbReference type="UniPathway" id="UPA00074">
    <property type="reaction ID" value="UER00125"/>
</dbReference>
<dbReference type="Gene3D" id="3.30.1490.20">
    <property type="entry name" value="ATP-grasp fold, A domain"/>
    <property type="match status" value="1"/>
</dbReference>
<evidence type="ECO:0000256" key="6">
    <source>
        <dbReference type="ARBA" id="ARBA00022840"/>
    </source>
</evidence>